<evidence type="ECO:0000256" key="10">
    <source>
        <dbReference type="SAM" id="Phobius"/>
    </source>
</evidence>
<proteinExistence type="predicted"/>
<protein>
    <submittedName>
        <fullName evidence="11">Chloride channel protein EriC</fullName>
    </submittedName>
</protein>
<keyword evidence="6 10" id="KW-0472">Membrane</keyword>
<feature type="transmembrane region" description="Helical" evidence="10">
    <location>
        <begin position="178"/>
        <end position="202"/>
    </location>
</feature>
<dbReference type="GO" id="GO:0005254">
    <property type="term" value="F:chloride channel activity"/>
    <property type="evidence" value="ECO:0007669"/>
    <property type="project" value="UniProtKB-KW"/>
</dbReference>
<keyword evidence="2" id="KW-0813">Transport</keyword>
<dbReference type="InterPro" id="IPR014743">
    <property type="entry name" value="Cl-channel_core"/>
</dbReference>
<dbReference type="Proteomes" id="UP000228976">
    <property type="component" value="Unassembled WGS sequence"/>
</dbReference>
<feature type="transmembrane region" description="Helical" evidence="10">
    <location>
        <begin position="214"/>
        <end position="234"/>
    </location>
</feature>
<evidence type="ECO:0000256" key="7">
    <source>
        <dbReference type="ARBA" id="ARBA00023173"/>
    </source>
</evidence>
<dbReference type="InterPro" id="IPR001807">
    <property type="entry name" value="ClC"/>
</dbReference>
<comment type="caution">
    <text evidence="11">The sequence shown here is derived from an EMBL/GenBank/DDBJ whole genome shotgun (WGS) entry which is preliminary data.</text>
</comment>
<dbReference type="OrthoDB" id="3261015at2"/>
<evidence type="ECO:0000256" key="1">
    <source>
        <dbReference type="ARBA" id="ARBA00004141"/>
    </source>
</evidence>
<comment type="subcellular location">
    <subcellularLocation>
        <location evidence="1">Membrane</location>
        <topology evidence="1">Multi-pass membrane protein</topology>
    </subcellularLocation>
</comment>
<feature type="transmembrane region" description="Helical" evidence="10">
    <location>
        <begin position="285"/>
        <end position="308"/>
    </location>
</feature>
<evidence type="ECO:0000313" key="11">
    <source>
        <dbReference type="EMBL" id="OZG55889.1"/>
    </source>
</evidence>
<dbReference type="PRINTS" id="PR00762">
    <property type="entry name" value="CLCHANNEL"/>
</dbReference>
<evidence type="ECO:0000256" key="3">
    <source>
        <dbReference type="ARBA" id="ARBA00022692"/>
    </source>
</evidence>
<organism evidence="11 12">
    <name type="scientific">Aeriscardovia aeriphila</name>
    <dbReference type="NCBI Taxonomy" id="218139"/>
    <lineage>
        <taxon>Bacteria</taxon>
        <taxon>Bacillati</taxon>
        <taxon>Actinomycetota</taxon>
        <taxon>Actinomycetes</taxon>
        <taxon>Bifidobacteriales</taxon>
        <taxon>Bifidobacteriaceae</taxon>
        <taxon>Aeriscardovia</taxon>
    </lineage>
</organism>
<dbReference type="Pfam" id="PF00654">
    <property type="entry name" value="Voltage_CLC"/>
    <property type="match status" value="1"/>
</dbReference>
<feature type="transmembrane region" description="Helical" evidence="10">
    <location>
        <begin position="33"/>
        <end position="61"/>
    </location>
</feature>
<reference evidence="11 12" key="1">
    <citation type="journal article" date="2017" name="BMC Genomics">
        <title>Comparative genomic and phylogenomic analyses of the Bifidobacteriaceae family.</title>
        <authorList>
            <person name="Lugli G.A."/>
            <person name="Milani C."/>
            <person name="Turroni F."/>
            <person name="Duranti S."/>
            <person name="Mancabelli L."/>
            <person name="Mangifesta M."/>
            <person name="Ferrario C."/>
            <person name="Modesto M."/>
            <person name="Mattarelli P."/>
            <person name="Jiri K."/>
            <person name="van Sinderen D."/>
            <person name="Ventura M."/>
        </authorList>
    </citation>
    <scope>NUCLEOTIDE SEQUENCE [LARGE SCALE GENOMIC DNA]</scope>
    <source>
        <strain evidence="11 12">LMG 21773</strain>
    </source>
</reference>
<dbReference type="AlphaFoldDB" id="A0A261F9Q1"/>
<feature type="transmembrane region" description="Helical" evidence="10">
    <location>
        <begin position="246"/>
        <end position="264"/>
    </location>
</feature>
<dbReference type="InterPro" id="IPR050368">
    <property type="entry name" value="ClC-type_chloride_channel"/>
</dbReference>
<keyword evidence="9" id="KW-0407">Ion channel</keyword>
<gene>
    <name evidence="11" type="ORF">AEAE_0377</name>
</gene>
<dbReference type="EMBL" id="MWWU01000002">
    <property type="protein sequence ID" value="OZG55889.1"/>
    <property type="molecule type" value="Genomic_DNA"/>
</dbReference>
<keyword evidence="8" id="KW-0868">Chloride</keyword>
<evidence type="ECO:0000256" key="2">
    <source>
        <dbReference type="ARBA" id="ARBA00022448"/>
    </source>
</evidence>
<evidence type="ECO:0000313" key="12">
    <source>
        <dbReference type="Proteomes" id="UP000228976"/>
    </source>
</evidence>
<dbReference type="SUPFAM" id="SSF81340">
    <property type="entry name" value="Clc chloride channel"/>
    <property type="match status" value="1"/>
</dbReference>
<sequence>MSAPAASPQRPASETVARDAEDSRQEAFSARHLFALILSTLVLGVLVGAVAGCLGKLLGVFEGLMLGYHETGGSSIAWNSGALRRFLSVSVGGLVVAIAWYFLRNKTTRVPSVAKAVKGARLPWWQTLVHDVLQIFYVGSGGSIGREVAPREAGSMLSQYWWEKVGLKIGLRRSDLPLFTAAGAGAGFAGVYISPLAGAFFGIEMLLGQTSFEVVGVCLGMSSISTLVGGMIMGTHPYYSVGHENFPVAGVIIALILAPLAGFVGGWFRWLTSRVNKKMITDKRILFALPLTAVLTGAIAAFFPQIMGNGRALAQSAMNVPFEFLDKLSLSGWLAVLGLLGLAALKMAVTLLTIRAGASGGTLTPAISIGACMGAALGVIAQMVAPGFIPVWQCAMIGAVAVLASAQKAPLMATAMIIEISHLPVSLIAPFGIAVGGALAISRIVVEGRKAKTLK</sequence>
<keyword evidence="7" id="KW-0869">Chloride channel</keyword>
<keyword evidence="5" id="KW-0406">Ion transport</keyword>
<accession>A0A261F9Q1</accession>
<feature type="transmembrane region" description="Helical" evidence="10">
    <location>
        <begin position="361"/>
        <end position="381"/>
    </location>
</feature>
<evidence type="ECO:0000256" key="4">
    <source>
        <dbReference type="ARBA" id="ARBA00022989"/>
    </source>
</evidence>
<keyword evidence="3 10" id="KW-0812">Transmembrane</keyword>
<dbReference type="PANTHER" id="PTHR43427:SF6">
    <property type="entry name" value="CHLORIDE CHANNEL PROTEIN CLC-E"/>
    <property type="match status" value="1"/>
</dbReference>
<feature type="transmembrane region" description="Helical" evidence="10">
    <location>
        <begin position="328"/>
        <end position="349"/>
    </location>
</feature>
<name>A0A261F9Q1_9BIFI</name>
<dbReference type="RefSeq" id="WP_094689488.1">
    <property type="nucleotide sequence ID" value="NZ_JACBYZ010000001.1"/>
</dbReference>
<evidence type="ECO:0000256" key="9">
    <source>
        <dbReference type="ARBA" id="ARBA00023303"/>
    </source>
</evidence>
<dbReference type="PANTHER" id="PTHR43427">
    <property type="entry name" value="CHLORIDE CHANNEL PROTEIN CLC-E"/>
    <property type="match status" value="1"/>
</dbReference>
<evidence type="ECO:0000256" key="8">
    <source>
        <dbReference type="ARBA" id="ARBA00023214"/>
    </source>
</evidence>
<evidence type="ECO:0000256" key="5">
    <source>
        <dbReference type="ARBA" id="ARBA00023065"/>
    </source>
</evidence>
<keyword evidence="4 10" id="KW-1133">Transmembrane helix</keyword>
<feature type="transmembrane region" description="Helical" evidence="10">
    <location>
        <begin position="82"/>
        <end position="103"/>
    </location>
</feature>
<dbReference type="Gene3D" id="1.10.3080.10">
    <property type="entry name" value="Clc chloride channel"/>
    <property type="match status" value="1"/>
</dbReference>
<evidence type="ECO:0000256" key="6">
    <source>
        <dbReference type="ARBA" id="ARBA00023136"/>
    </source>
</evidence>
<feature type="transmembrane region" description="Helical" evidence="10">
    <location>
        <begin position="427"/>
        <end position="446"/>
    </location>
</feature>
<keyword evidence="12" id="KW-1185">Reference proteome</keyword>
<dbReference type="GO" id="GO:0034707">
    <property type="term" value="C:chloride channel complex"/>
    <property type="evidence" value="ECO:0007669"/>
    <property type="project" value="UniProtKB-KW"/>
</dbReference>